<sequence length="657" mass="75866">MGENVTGPLLSDRRFFQECLNLEYGGMQEVKASVLKEDFCGARKAMAAYIRRTLDPERFFTIPYEAPENIYKFPEESDEDACRRICRHTLISVGVPCEYGEGKPVDWKANPTYNGYREWTWQLNRHNDWKLLAHEYRRTHNRRLAETAAELFTSWVRQAVYPGDCPGYSTDCWRTIECGIRMGANWPYILFTFYNTEPFTDDILIDWYKSVWEHGERLSRNHMTGNWLIMEMNGLAQIGILYPQFILSGQWLSQALGSLEEELDRQIYPDGFQYELSTGYADVVVNNYQRLIEVAKAFGKTVSEGMLEKLAKACELDVKLMMPDGCVPDINDGKHRNVEETFQCRKRIFPENKTIRWITEKFETGEPDFTSIALPWSGFLVMRTGWTTEDSWALFDAAPFGKAHQHEDKLSLLFYANGKLLLTEGGNYAYDTSEMRRYVLSTRAHNTVRVDAKDQNRLKNYAWKEEDIREKADLKWKLGPVWDYGESNYREGYGENPCPGTVHNRRVFFNKSQKEGKPPFLVVVDRMASDEIHRYEWLWHIDSELEAVQKGRISFHEIDAAFSAGEAEVIEGREEPEWQGFKAVGTKQGMYRKLPCVSIKADAGQIRIVTVLSPCKGLSGRVHKVTASAMPEEDSVVISFEDGTEIAFREQEIIQTV</sequence>
<evidence type="ECO:0000313" key="8">
    <source>
        <dbReference type="Proteomes" id="UP000260812"/>
    </source>
</evidence>
<dbReference type="InterPro" id="IPR012480">
    <property type="entry name" value="Hepar_II_III_C"/>
</dbReference>
<dbReference type="Pfam" id="PF07940">
    <property type="entry name" value="Hepar_II_III_C"/>
    <property type="match status" value="1"/>
</dbReference>
<gene>
    <name evidence="7" type="ORF">DXC51_11485</name>
</gene>
<evidence type="ECO:0000256" key="2">
    <source>
        <dbReference type="ARBA" id="ARBA00022729"/>
    </source>
</evidence>
<feature type="domain" description="Heparinase II/III-like C-terminal" evidence="5">
    <location>
        <begin position="371"/>
        <end position="550"/>
    </location>
</feature>
<evidence type="ECO:0000256" key="4">
    <source>
        <dbReference type="ARBA" id="ARBA00023239"/>
    </source>
</evidence>
<dbReference type="AlphaFoldDB" id="A0A3E3I4J7"/>
<evidence type="ECO:0000313" key="7">
    <source>
        <dbReference type="EMBL" id="RGE60217.1"/>
    </source>
</evidence>
<evidence type="ECO:0000256" key="1">
    <source>
        <dbReference type="ARBA" id="ARBA00004418"/>
    </source>
</evidence>
<dbReference type="GO" id="GO:0042597">
    <property type="term" value="C:periplasmic space"/>
    <property type="evidence" value="ECO:0007669"/>
    <property type="project" value="UniProtKB-SubCell"/>
</dbReference>
<dbReference type="Gene3D" id="2.70.98.70">
    <property type="match status" value="1"/>
</dbReference>
<dbReference type="Gene3D" id="1.50.10.100">
    <property type="entry name" value="Chondroitin AC/alginate lyase"/>
    <property type="match status" value="1"/>
</dbReference>
<name>A0A3E3I4J7_9FIRM</name>
<dbReference type="PANTHER" id="PTHR39210">
    <property type="entry name" value="HEPARIN-SULFATE LYASE"/>
    <property type="match status" value="1"/>
</dbReference>
<dbReference type="InterPro" id="IPR031680">
    <property type="entry name" value="Hepar_II_III_N"/>
</dbReference>
<dbReference type="GO" id="GO:0016829">
    <property type="term" value="F:lyase activity"/>
    <property type="evidence" value="ECO:0007669"/>
    <property type="project" value="UniProtKB-KW"/>
</dbReference>
<dbReference type="GeneID" id="97987479"/>
<protein>
    <submittedName>
        <fullName evidence="7">Uncharacterized protein</fullName>
    </submittedName>
</protein>
<dbReference type="RefSeq" id="WP_117544608.1">
    <property type="nucleotide sequence ID" value="NZ_JBKVLI010000002.1"/>
</dbReference>
<dbReference type="SUPFAM" id="SSF48230">
    <property type="entry name" value="Chondroitin AC/alginate lyase"/>
    <property type="match status" value="1"/>
</dbReference>
<dbReference type="InterPro" id="IPR008929">
    <property type="entry name" value="Chondroitin_lyas"/>
</dbReference>
<evidence type="ECO:0000259" key="5">
    <source>
        <dbReference type="Pfam" id="PF07940"/>
    </source>
</evidence>
<keyword evidence="3" id="KW-0574">Periplasm</keyword>
<evidence type="ECO:0000259" key="6">
    <source>
        <dbReference type="Pfam" id="PF16889"/>
    </source>
</evidence>
<reference evidence="7" key="1">
    <citation type="submission" date="2018-08" db="EMBL/GenBank/DDBJ databases">
        <title>A genome reference for cultivated species of the human gut microbiota.</title>
        <authorList>
            <person name="Zou Y."/>
            <person name="Xue W."/>
            <person name="Luo G."/>
        </authorList>
    </citation>
    <scope>NUCLEOTIDE SEQUENCE [LARGE SCALE GENOMIC DNA]</scope>
    <source>
        <strain evidence="7">TF05-5AC</strain>
    </source>
</reference>
<keyword evidence="4" id="KW-0456">Lyase</keyword>
<keyword evidence="8" id="KW-1185">Reference proteome</keyword>
<keyword evidence="2" id="KW-0732">Signal</keyword>
<dbReference type="EMBL" id="QVLV01000007">
    <property type="protein sequence ID" value="RGE60217.1"/>
    <property type="molecule type" value="Genomic_DNA"/>
</dbReference>
<accession>A0A3E3I4J7</accession>
<evidence type="ECO:0000256" key="3">
    <source>
        <dbReference type="ARBA" id="ARBA00022764"/>
    </source>
</evidence>
<feature type="domain" description="Heparin-sulfate lyase N-terminal" evidence="6">
    <location>
        <begin position="18"/>
        <end position="357"/>
    </location>
</feature>
<comment type="subcellular location">
    <subcellularLocation>
        <location evidence="1">Periplasm</location>
    </subcellularLocation>
</comment>
<proteinExistence type="predicted"/>
<dbReference type="Pfam" id="PF16889">
    <property type="entry name" value="Hepar_II_III_N"/>
    <property type="match status" value="1"/>
</dbReference>
<comment type="caution">
    <text evidence="7">The sequence shown here is derived from an EMBL/GenBank/DDBJ whole genome shotgun (WGS) entry which is preliminary data.</text>
</comment>
<dbReference type="Proteomes" id="UP000260812">
    <property type="component" value="Unassembled WGS sequence"/>
</dbReference>
<organism evidence="7 8">
    <name type="scientific">Eisenbergiella massiliensis</name>
    <dbReference type="NCBI Taxonomy" id="1720294"/>
    <lineage>
        <taxon>Bacteria</taxon>
        <taxon>Bacillati</taxon>
        <taxon>Bacillota</taxon>
        <taxon>Clostridia</taxon>
        <taxon>Lachnospirales</taxon>
        <taxon>Lachnospiraceae</taxon>
        <taxon>Eisenbergiella</taxon>
    </lineage>
</organism>
<dbReference type="PANTHER" id="PTHR39210:SF1">
    <property type="entry name" value="HEPARIN-SULFATE LYASE"/>
    <property type="match status" value="1"/>
</dbReference>